<organism evidence="2 3">
    <name type="scientific">Eleusine coracana subsp. coracana</name>
    <dbReference type="NCBI Taxonomy" id="191504"/>
    <lineage>
        <taxon>Eukaryota</taxon>
        <taxon>Viridiplantae</taxon>
        <taxon>Streptophyta</taxon>
        <taxon>Embryophyta</taxon>
        <taxon>Tracheophyta</taxon>
        <taxon>Spermatophyta</taxon>
        <taxon>Magnoliopsida</taxon>
        <taxon>Liliopsida</taxon>
        <taxon>Poales</taxon>
        <taxon>Poaceae</taxon>
        <taxon>PACMAD clade</taxon>
        <taxon>Chloridoideae</taxon>
        <taxon>Cynodonteae</taxon>
        <taxon>Eleusininae</taxon>
        <taxon>Eleusine</taxon>
    </lineage>
</organism>
<accession>A0AAV5FJZ6</accession>
<keyword evidence="3" id="KW-1185">Reference proteome</keyword>
<sequence>MDKRWMKLPRQSEEYRKGVDMFLEFTFSNSAKGNKILCPCKICQNSCWNVSEDVRGHLICDGFTQGYLKWVNHGEQSPSQLLCSLKSDSIQGENSNEEDDISDLLQDLAGGLDEMGGLEVNDMHNNGDMESFYKLVDDAGKELYPGCKNFSKLCFMVRLQHIKFLGGWSNKSFDMLLELLKDVLHEGSSLPKNFNGAKNKVKCLGLGYTNVHAYENDCILFWKKNELLNVCPTCNTSRWKSEKTSRNGKRVHRVPRKVLPYFPIKKMLQRYFMTSKTAADTRWHDEGRAKDGLLRHPVDAPLWTDFDSRHKEIASDSRNLRLAVASDGFNPFRTMTSNYSIWPVILIPCNLPPWKCMKQTNFNLSLLIPSHKVAESNMDVYLEPLINDLIDMFADGVEHMMLLKMSVFNYFLLYYAPSRIFQVWVTCLLW</sequence>
<reference evidence="2" key="1">
    <citation type="journal article" date="2018" name="DNA Res.">
        <title>Multiple hybrid de novo genome assembly of finger millet, an orphan allotetraploid crop.</title>
        <authorList>
            <person name="Hatakeyama M."/>
            <person name="Aluri S."/>
            <person name="Balachadran M.T."/>
            <person name="Sivarajan S.R."/>
            <person name="Patrignani A."/>
            <person name="Gruter S."/>
            <person name="Poveda L."/>
            <person name="Shimizu-Inatsugi R."/>
            <person name="Baeten J."/>
            <person name="Francoijs K.J."/>
            <person name="Nataraja K.N."/>
            <person name="Reddy Y.A.N."/>
            <person name="Phadnis S."/>
            <person name="Ravikumar R.L."/>
            <person name="Schlapbach R."/>
            <person name="Sreeman S.M."/>
            <person name="Shimizu K.K."/>
        </authorList>
    </citation>
    <scope>NUCLEOTIDE SEQUENCE</scope>
</reference>
<dbReference type="PANTHER" id="PTHR10775">
    <property type="entry name" value="OS08G0208400 PROTEIN"/>
    <property type="match status" value="1"/>
</dbReference>
<dbReference type="InterPro" id="IPR029480">
    <property type="entry name" value="Transpos_assoc"/>
</dbReference>
<evidence type="ECO:0000313" key="2">
    <source>
        <dbReference type="EMBL" id="GJN35321.1"/>
    </source>
</evidence>
<feature type="domain" description="Transposase-associated" evidence="1">
    <location>
        <begin position="3"/>
        <end position="75"/>
    </location>
</feature>
<dbReference type="Pfam" id="PF13963">
    <property type="entry name" value="Transpos_assoc"/>
    <property type="match status" value="1"/>
</dbReference>
<protein>
    <recommendedName>
        <fullName evidence="1">Transposase-associated domain-containing protein</fullName>
    </recommendedName>
</protein>
<dbReference type="Pfam" id="PF02992">
    <property type="entry name" value="Transposase_21"/>
    <property type="match status" value="1"/>
</dbReference>
<name>A0AAV5FJZ6_ELECO</name>
<comment type="caution">
    <text evidence="2">The sequence shown here is derived from an EMBL/GenBank/DDBJ whole genome shotgun (WGS) entry which is preliminary data.</text>
</comment>
<gene>
    <name evidence="2" type="primary">gb24076</name>
    <name evidence="2" type="ORF">PR202_gb24076</name>
</gene>
<dbReference type="InterPro" id="IPR004242">
    <property type="entry name" value="Transposase_21"/>
</dbReference>
<dbReference type="Proteomes" id="UP001054889">
    <property type="component" value="Unassembled WGS sequence"/>
</dbReference>
<evidence type="ECO:0000313" key="3">
    <source>
        <dbReference type="Proteomes" id="UP001054889"/>
    </source>
</evidence>
<dbReference type="EMBL" id="BQKI01000088">
    <property type="protein sequence ID" value="GJN35321.1"/>
    <property type="molecule type" value="Genomic_DNA"/>
</dbReference>
<dbReference type="PANTHER" id="PTHR10775:SF182">
    <property type="entry name" value="TRANSPOSON, EN_SPM-LIKE, TRANSPOSASE-ASSOCIATED DOMAIN PROTEIN-RELATED"/>
    <property type="match status" value="1"/>
</dbReference>
<proteinExistence type="predicted"/>
<evidence type="ECO:0000259" key="1">
    <source>
        <dbReference type="Pfam" id="PF13963"/>
    </source>
</evidence>
<dbReference type="AlphaFoldDB" id="A0AAV5FJZ6"/>
<reference evidence="2" key="2">
    <citation type="submission" date="2021-12" db="EMBL/GenBank/DDBJ databases">
        <title>Resequencing data analysis of finger millet.</title>
        <authorList>
            <person name="Hatakeyama M."/>
            <person name="Aluri S."/>
            <person name="Balachadran M.T."/>
            <person name="Sivarajan S.R."/>
            <person name="Poveda L."/>
            <person name="Shimizu-Inatsugi R."/>
            <person name="Schlapbach R."/>
            <person name="Sreeman S.M."/>
            <person name="Shimizu K.K."/>
        </authorList>
    </citation>
    <scope>NUCLEOTIDE SEQUENCE</scope>
</reference>